<evidence type="ECO:0000256" key="3">
    <source>
        <dbReference type="ARBA" id="ARBA00022729"/>
    </source>
</evidence>
<keyword evidence="3" id="KW-0732">Signal</keyword>
<dbReference type="Gene3D" id="1.25.40.390">
    <property type="match status" value="2"/>
</dbReference>
<evidence type="ECO:0000256" key="4">
    <source>
        <dbReference type="ARBA" id="ARBA00023136"/>
    </source>
</evidence>
<reference evidence="8" key="1">
    <citation type="submission" date="2016-11" db="EMBL/GenBank/DDBJ databases">
        <authorList>
            <person name="Varghese N."/>
            <person name="Submissions S."/>
        </authorList>
    </citation>
    <scope>NUCLEOTIDE SEQUENCE [LARGE SCALE GENOMIC DNA]</scope>
    <source>
        <strain evidence="8">DSM 22212</strain>
    </source>
</reference>
<dbReference type="SUPFAM" id="SSF48452">
    <property type="entry name" value="TPR-like"/>
    <property type="match status" value="1"/>
</dbReference>
<dbReference type="CDD" id="cd08977">
    <property type="entry name" value="SusD"/>
    <property type="match status" value="1"/>
</dbReference>
<dbReference type="Proteomes" id="UP000185812">
    <property type="component" value="Unassembled WGS sequence"/>
</dbReference>
<evidence type="ECO:0000256" key="5">
    <source>
        <dbReference type="ARBA" id="ARBA00023237"/>
    </source>
</evidence>
<name>A0A1M6WSX4_9BACT</name>
<organism evidence="7 8">
    <name type="scientific">Rhodothermus profundi</name>
    <dbReference type="NCBI Taxonomy" id="633813"/>
    <lineage>
        <taxon>Bacteria</taxon>
        <taxon>Pseudomonadati</taxon>
        <taxon>Rhodothermota</taxon>
        <taxon>Rhodothermia</taxon>
        <taxon>Rhodothermales</taxon>
        <taxon>Rhodothermaceae</taxon>
        <taxon>Rhodothermus</taxon>
    </lineage>
</organism>
<evidence type="ECO:0000313" key="7">
    <source>
        <dbReference type="EMBL" id="SHK96744.1"/>
    </source>
</evidence>
<dbReference type="GO" id="GO:0009279">
    <property type="term" value="C:cell outer membrane"/>
    <property type="evidence" value="ECO:0007669"/>
    <property type="project" value="UniProtKB-SubCell"/>
</dbReference>
<keyword evidence="8" id="KW-1185">Reference proteome</keyword>
<dbReference type="STRING" id="633813.SAMN04488087_2416"/>
<dbReference type="InterPro" id="IPR012944">
    <property type="entry name" value="SusD_RagB_dom"/>
</dbReference>
<dbReference type="Pfam" id="PF07980">
    <property type="entry name" value="SusD_RagB"/>
    <property type="match status" value="1"/>
</dbReference>
<gene>
    <name evidence="7" type="ORF">SAMN04488087_2416</name>
</gene>
<keyword evidence="4" id="KW-0472">Membrane</keyword>
<accession>A0A1M6WSX4</accession>
<protein>
    <submittedName>
        <fullName evidence="7">RagB/SusD domain-containing protein</fullName>
    </submittedName>
</protein>
<sequence length="435" mass="47999">MRYILILMLLLFTGSCDLLSIEDRPDPNGPSLEDLLQNPTRAKLANLAIGIESASRFELGIYLIDVGMIGREYWRFSSADPRFTGDLLGKGTAVLDNNTFYITRPWGARYRVVRNAYILLEALPRAADLNEAEKKATAGFAKTFIAYQLLLNLNLTYDNGIRVDVAGPEPGPIVSRSEALAFIARLLDEAAQDLSAGGDAFPFPLSSGFAGFNTPATFRQFNRALAARVAAYREQFDQVLTLLAESFYNPSGDLRTGVYHSFSTASGDLVNPLFFDPNAPAGDALVAHPSFAADAEPGDQRLSKVVQRNEPASLDGLTSTYGFYVYPSASAPIPIIRNAELILLAAEAHIQLGNLNSAVTLLNHIRNTAGLPDYTGPVTQEALLDELLRQRRYELYGEGHRWIDLRRYNRLDELPLDRPGDDVWRQFPIPATENL</sequence>
<comment type="subcellular location">
    <subcellularLocation>
        <location evidence="1">Cell outer membrane</location>
    </subcellularLocation>
</comment>
<dbReference type="EMBL" id="FRAU01000009">
    <property type="protein sequence ID" value="SHK96744.1"/>
    <property type="molecule type" value="Genomic_DNA"/>
</dbReference>
<dbReference type="InterPro" id="IPR011990">
    <property type="entry name" value="TPR-like_helical_dom_sf"/>
</dbReference>
<dbReference type="AlphaFoldDB" id="A0A1M6WSX4"/>
<feature type="domain" description="RagB/SusD" evidence="6">
    <location>
        <begin position="329"/>
        <end position="410"/>
    </location>
</feature>
<proteinExistence type="inferred from homology"/>
<evidence type="ECO:0000259" key="6">
    <source>
        <dbReference type="Pfam" id="PF07980"/>
    </source>
</evidence>
<comment type="similarity">
    <text evidence="2">Belongs to the SusD family.</text>
</comment>
<dbReference type="PROSITE" id="PS51257">
    <property type="entry name" value="PROKAR_LIPOPROTEIN"/>
    <property type="match status" value="1"/>
</dbReference>
<evidence type="ECO:0000256" key="2">
    <source>
        <dbReference type="ARBA" id="ARBA00006275"/>
    </source>
</evidence>
<evidence type="ECO:0000313" key="8">
    <source>
        <dbReference type="Proteomes" id="UP000185812"/>
    </source>
</evidence>
<evidence type="ECO:0000256" key="1">
    <source>
        <dbReference type="ARBA" id="ARBA00004442"/>
    </source>
</evidence>
<keyword evidence="5" id="KW-0998">Cell outer membrane</keyword>